<dbReference type="GO" id="GO:0005543">
    <property type="term" value="F:phospholipid binding"/>
    <property type="evidence" value="ECO:0007669"/>
    <property type="project" value="InterPro"/>
</dbReference>
<dbReference type="InterPro" id="IPR037278">
    <property type="entry name" value="ARFGAP/RecO"/>
</dbReference>
<keyword evidence="5" id="KW-1185">Reference proteome</keyword>
<organism evidence="4 5">
    <name type="scientific">Angomonas deanei</name>
    <dbReference type="NCBI Taxonomy" id="59799"/>
    <lineage>
        <taxon>Eukaryota</taxon>
        <taxon>Discoba</taxon>
        <taxon>Euglenozoa</taxon>
        <taxon>Kinetoplastea</taxon>
        <taxon>Metakinetoplastina</taxon>
        <taxon>Trypanosomatida</taxon>
        <taxon>Trypanosomatidae</taxon>
        <taxon>Strigomonadinae</taxon>
        <taxon>Angomonas</taxon>
    </lineage>
</organism>
<dbReference type="EMBL" id="LR877147">
    <property type="protein sequence ID" value="CAD2214658.1"/>
    <property type="molecule type" value="Genomic_DNA"/>
</dbReference>
<dbReference type="PROSITE" id="PS50115">
    <property type="entry name" value="ARFGAP"/>
    <property type="match status" value="1"/>
</dbReference>
<dbReference type="Gene3D" id="1.10.220.150">
    <property type="entry name" value="Arf GTPase activating protein"/>
    <property type="match status" value="1"/>
</dbReference>
<dbReference type="InterPro" id="IPR001164">
    <property type="entry name" value="ArfGAP_dom"/>
</dbReference>
<dbReference type="Proteomes" id="UP000515908">
    <property type="component" value="Chromosome 03"/>
</dbReference>
<protein>
    <submittedName>
        <fullName evidence="4">GTPase activating protein for Arf, putative</fullName>
    </submittedName>
</protein>
<dbReference type="SUPFAM" id="SSF57863">
    <property type="entry name" value="ArfGap/RecO-like zinc finger"/>
    <property type="match status" value="1"/>
</dbReference>
<sequence length="526" mass="58082">MTISLETLVVTAEGQVAWENSCSALHTRTMEIHSDHALYFFQEPKGSLAKIFKEQVFLDGCIVVDCGCVGKKQVLAVFLESYEYAEKLDSFGNTQGALLPKPSKGGDSRLPVFLFFAEKGEKWRFLNAITFLSGNSGRQASGFMSSPTNHFEDVINYPPTRKRAVSVLSNHVILQLDDVLKGGEDDKGEHHSCESHSRRNSACDSELPEFPVDGDAGVSKYPDSFAQKEIYKICIEGVDGNKTCADCGEDSPMWAVLQPFGVFVCIDCIGTHRKLWAGKCRGADLDDWPSADIAYMASRGNQLVNEELEYCVRYPEKSVEVATGQVAVKPCRSHSSPAVREKYIVAKYADKSFTREAHPDVVSRVPPTVDESYHNREAREVSITGFMSRIREEGPPNYVGYAEILIKELTGPLFLPGAVCVLSNGFQELRTGEGRRILNVPNTTAWDQSVQIGVIEKSAPIYCTVHKSKGELVAAGSFELPGEVLEGDALMLGIRLPWTSLNKKKADGGVQEWNVSVLITYRRLTD</sequence>
<dbReference type="SMART" id="SM00105">
    <property type="entry name" value="ArfGap"/>
    <property type="match status" value="1"/>
</dbReference>
<evidence type="ECO:0000313" key="5">
    <source>
        <dbReference type="Proteomes" id="UP000515908"/>
    </source>
</evidence>
<feature type="domain" description="Arf-GAP" evidence="3">
    <location>
        <begin position="235"/>
        <end position="361"/>
    </location>
</feature>
<dbReference type="PANTHER" id="PTHR46220">
    <property type="entry name" value="ADP-RIBOSYLATION FACTOR GTPASE-ACTIVATING PROTEIN AGD12"/>
    <property type="match status" value="1"/>
</dbReference>
<dbReference type="GO" id="GO:0005096">
    <property type="term" value="F:GTPase activator activity"/>
    <property type="evidence" value="ECO:0007669"/>
    <property type="project" value="InterPro"/>
</dbReference>
<gene>
    <name evidence="4" type="ORF">ADEAN_000210900</name>
</gene>
<evidence type="ECO:0000313" key="4">
    <source>
        <dbReference type="EMBL" id="CAD2214658.1"/>
    </source>
</evidence>
<feature type="compositionally biased region" description="Basic and acidic residues" evidence="2">
    <location>
        <begin position="185"/>
        <end position="197"/>
    </location>
</feature>
<dbReference type="PRINTS" id="PR00405">
    <property type="entry name" value="REVINTRACTNG"/>
</dbReference>
<evidence type="ECO:0000256" key="2">
    <source>
        <dbReference type="SAM" id="MobiDB-lite"/>
    </source>
</evidence>
<evidence type="ECO:0000259" key="3">
    <source>
        <dbReference type="PROSITE" id="PS50115"/>
    </source>
</evidence>
<evidence type="ECO:0000256" key="1">
    <source>
        <dbReference type="PROSITE-ProRule" id="PRU00288"/>
    </source>
</evidence>
<dbReference type="GO" id="GO:0008270">
    <property type="term" value="F:zinc ion binding"/>
    <property type="evidence" value="ECO:0007669"/>
    <property type="project" value="UniProtKB-KW"/>
</dbReference>
<dbReference type="AlphaFoldDB" id="A0A7G2C4C9"/>
<keyword evidence="1" id="KW-0862">Zinc</keyword>
<dbReference type="PANTHER" id="PTHR46220:SF1">
    <property type="entry name" value="ADP-RIBOSYLATION FACTOR GTPASE-ACTIVATING PROTEIN AGD12"/>
    <property type="match status" value="1"/>
</dbReference>
<accession>A0A7G2C4C9</accession>
<dbReference type="Pfam" id="PF01412">
    <property type="entry name" value="ArfGap"/>
    <property type="match status" value="1"/>
</dbReference>
<reference evidence="4 5" key="1">
    <citation type="submission" date="2020-08" db="EMBL/GenBank/DDBJ databases">
        <authorList>
            <person name="Newling K."/>
            <person name="Davey J."/>
            <person name="Forrester S."/>
        </authorList>
    </citation>
    <scope>NUCLEOTIDE SEQUENCE [LARGE SCALE GENOMIC DNA]</scope>
    <source>
        <strain evidence="5">Crithidia deanei Carvalho (ATCC PRA-265)</strain>
    </source>
</reference>
<keyword evidence="1" id="KW-0479">Metal-binding</keyword>
<dbReference type="VEuPathDB" id="TriTrypDB:ADEAN_000210900"/>
<dbReference type="InterPro" id="IPR038508">
    <property type="entry name" value="ArfGAP_dom_sf"/>
</dbReference>
<proteinExistence type="predicted"/>
<name>A0A7G2C4C9_9TRYP</name>
<dbReference type="InterPro" id="IPR044518">
    <property type="entry name" value="ARF_GAP_AGD11/12/13"/>
</dbReference>
<keyword evidence="1" id="KW-0863">Zinc-finger</keyword>
<feature type="region of interest" description="Disordered" evidence="2">
    <location>
        <begin position="185"/>
        <end position="206"/>
    </location>
</feature>
<dbReference type="OrthoDB" id="10266696at2759"/>